<keyword evidence="1" id="KW-0175">Coiled coil</keyword>
<evidence type="ECO:0000313" key="3">
    <source>
        <dbReference type="EMBL" id="MFC5453950.1"/>
    </source>
</evidence>
<comment type="caution">
    <text evidence="3">The sequence shown here is derived from an EMBL/GenBank/DDBJ whole genome shotgun (WGS) entry which is preliminary data.</text>
</comment>
<feature type="domain" description="HTH merR-type" evidence="2">
    <location>
        <begin position="9"/>
        <end position="70"/>
    </location>
</feature>
<gene>
    <name evidence="3" type="ORF">ACFQDI_03695</name>
</gene>
<feature type="coiled-coil region" evidence="1">
    <location>
        <begin position="46"/>
        <end position="83"/>
    </location>
</feature>
<organism evidence="3 4">
    <name type="scientific">Prosthecobacter fluviatilis</name>
    <dbReference type="NCBI Taxonomy" id="445931"/>
    <lineage>
        <taxon>Bacteria</taxon>
        <taxon>Pseudomonadati</taxon>
        <taxon>Verrucomicrobiota</taxon>
        <taxon>Verrucomicrobiia</taxon>
        <taxon>Verrucomicrobiales</taxon>
        <taxon>Verrucomicrobiaceae</taxon>
        <taxon>Prosthecobacter</taxon>
    </lineage>
</organism>
<dbReference type="Proteomes" id="UP001596052">
    <property type="component" value="Unassembled WGS sequence"/>
</dbReference>
<accession>A0ABW0KKW9</accession>
<keyword evidence="4" id="KW-1185">Reference proteome</keyword>
<dbReference type="InterPro" id="IPR000551">
    <property type="entry name" value="MerR-type_HTH_dom"/>
</dbReference>
<name>A0ABW0KKW9_9BACT</name>
<dbReference type="Pfam" id="PF13591">
    <property type="entry name" value="MerR_2"/>
    <property type="match status" value="1"/>
</dbReference>
<evidence type="ECO:0000256" key="1">
    <source>
        <dbReference type="SAM" id="Coils"/>
    </source>
</evidence>
<dbReference type="EMBL" id="JBHSMQ010000001">
    <property type="protein sequence ID" value="MFC5453950.1"/>
    <property type="molecule type" value="Genomic_DNA"/>
</dbReference>
<protein>
    <submittedName>
        <fullName evidence="3">Chaperone modulator CbpM</fullName>
    </submittedName>
</protein>
<evidence type="ECO:0000313" key="4">
    <source>
        <dbReference type="Proteomes" id="UP001596052"/>
    </source>
</evidence>
<dbReference type="Gene3D" id="1.10.1660.10">
    <property type="match status" value="1"/>
</dbReference>
<proteinExistence type="predicted"/>
<reference evidence="4" key="1">
    <citation type="journal article" date="2019" name="Int. J. Syst. Evol. Microbiol.">
        <title>The Global Catalogue of Microorganisms (GCM) 10K type strain sequencing project: providing services to taxonomists for standard genome sequencing and annotation.</title>
        <authorList>
            <consortium name="The Broad Institute Genomics Platform"/>
            <consortium name="The Broad Institute Genome Sequencing Center for Infectious Disease"/>
            <person name="Wu L."/>
            <person name="Ma J."/>
        </authorList>
    </citation>
    <scope>NUCLEOTIDE SEQUENCE [LARGE SCALE GENOMIC DNA]</scope>
    <source>
        <strain evidence="4">CGMCC 4.1469</strain>
    </source>
</reference>
<sequence length="84" mass="9895">MNDHTPQTYSLEILAEATGVSTQMIVQYQQNGMISDHLDDDTLRTLRRLEHLRENCEMNLKGLKLLTQLLDEVEQLRQELRSRR</sequence>
<dbReference type="RefSeq" id="WP_377163529.1">
    <property type="nucleotide sequence ID" value="NZ_JBHSMQ010000001.1"/>
</dbReference>
<dbReference type="SMART" id="SM00422">
    <property type="entry name" value="HTH_MERR"/>
    <property type="match status" value="1"/>
</dbReference>
<evidence type="ECO:0000259" key="2">
    <source>
        <dbReference type="SMART" id="SM00422"/>
    </source>
</evidence>